<gene>
    <name evidence="1" type="ORF">H6G18_02440</name>
</gene>
<accession>A0ABR8CIE5</accession>
<evidence type="ECO:0000313" key="1">
    <source>
        <dbReference type="EMBL" id="MBD2343006.1"/>
    </source>
</evidence>
<keyword evidence="2" id="KW-1185">Reference proteome</keyword>
<dbReference type="Proteomes" id="UP000607281">
    <property type="component" value="Unassembled WGS sequence"/>
</dbReference>
<dbReference type="RefSeq" id="WP_190405494.1">
    <property type="nucleotide sequence ID" value="NZ_JACJRF010000003.1"/>
</dbReference>
<sequence length="80" mass="8825">MANITIDTLYLTGYDLLCDFESFLNELFPEEMSSIQGGFWGKSSGYNSFSGGGFSGHSGSYNSFSGGSFGYGGYRKKFWY</sequence>
<protein>
    <submittedName>
        <fullName evidence="1">Uncharacterized protein</fullName>
    </submittedName>
</protein>
<reference evidence="1 2" key="1">
    <citation type="journal article" date="2020" name="ISME J.">
        <title>Comparative genomics reveals insights into cyanobacterial evolution and habitat adaptation.</title>
        <authorList>
            <person name="Chen M.Y."/>
            <person name="Teng W.K."/>
            <person name="Zhao L."/>
            <person name="Hu C.X."/>
            <person name="Zhou Y.K."/>
            <person name="Han B.P."/>
            <person name="Song L.R."/>
            <person name="Shu W.S."/>
        </authorList>
    </citation>
    <scope>NUCLEOTIDE SEQUENCE [LARGE SCALE GENOMIC DNA]</scope>
    <source>
        <strain evidence="1 2">FACHB-260</strain>
    </source>
</reference>
<name>A0ABR8CIE5_9NOST</name>
<dbReference type="EMBL" id="JACJRF010000003">
    <property type="protein sequence ID" value="MBD2343006.1"/>
    <property type="molecule type" value="Genomic_DNA"/>
</dbReference>
<evidence type="ECO:0000313" key="2">
    <source>
        <dbReference type="Proteomes" id="UP000607281"/>
    </source>
</evidence>
<organism evidence="1 2">
    <name type="scientific">Anabaena subtropica FACHB-260</name>
    <dbReference type="NCBI Taxonomy" id="2692884"/>
    <lineage>
        <taxon>Bacteria</taxon>
        <taxon>Bacillati</taxon>
        <taxon>Cyanobacteriota</taxon>
        <taxon>Cyanophyceae</taxon>
        <taxon>Nostocales</taxon>
        <taxon>Nostocaceae</taxon>
        <taxon>Anabaena</taxon>
    </lineage>
</organism>
<comment type="caution">
    <text evidence="1">The sequence shown here is derived from an EMBL/GenBank/DDBJ whole genome shotgun (WGS) entry which is preliminary data.</text>
</comment>
<proteinExistence type="predicted"/>